<dbReference type="PANTHER" id="PTHR13349">
    <property type="entry name" value="TRANSLATION MACHINERY-ASSOCIATED PROTEIN 16"/>
    <property type="match status" value="1"/>
</dbReference>
<organism evidence="3 4">
    <name type="scientific">Mytilus galloprovincialis</name>
    <name type="common">Mediterranean mussel</name>
    <dbReference type="NCBI Taxonomy" id="29158"/>
    <lineage>
        <taxon>Eukaryota</taxon>
        <taxon>Metazoa</taxon>
        <taxon>Spiralia</taxon>
        <taxon>Lophotrochozoa</taxon>
        <taxon>Mollusca</taxon>
        <taxon>Bivalvia</taxon>
        <taxon>Autobranchia</taxon>
        <taxon>Pteriomorphia</taxon>
        <taxon>Mytilida</taxon>
        <taxon>Mytiloidea</taxon>
        <taxon>Mytilidae</taxon>
        <taxon>Mytilinae</taxon>
        <taxon>Mytilus</taxon>
    </lineage>
</organism>
<evidence type="ECO:0000313" key="4">
    <source>
        <dbReference type="Proteomes" id="UP000596742"/>
    </source>
</evidence>
<proteinExistence type="inferred from homology"/>
<evidence type="ECO:0000256" key="1">
    <source>
        <dbReference type="ARBA" id="ARBA00034127"/>
    </source>
</evidence>
<reference evidence="3" key="1">
    <citation type="submission" date="2018-11" db="EMBL/GenBank/DDBJ databases">
        <authorList>
            <person name="Alioto T."/>
            <person name="Alioto T."/>
        </authorList>
    </citation>
    <scope>NUCLEOTIDE SEQUENCE</scope>
</reference>
<dbReference type="Proteomes" id="UP000596742">
    <property type="component" value="Unassembled WGS sequence"/>
</dbReference>
<keyword evidence="4" id="KW-1185">Reference proteome</keyword>
<protein>
    <submittedName>
        <fullName evidence="3">Translation machinery-associated protein 16</fullName>
    </submittedName>
</protein>
<dbReference type="InterPro" id="IPR038356">
    <property type="entry name" value="Tma16_sf"/>
</dbReference>
<dbReference type="AlphaFoldDB" id="A0A8B6D846"/>
<name>A0A8B6D846_MYTGA</name>
<accession>A0A8B6D846</accession>
<dbReference type="PANTHER" id="PTHR13349:SF2">
    <property type="entry name" value="TRANSLATION MACHINERY-ASSOCIATED PROTEIN 16"/>
    <property type="match status" value="1"/>
</dbReference>
<dbReference type="Gene3D" id="1.20.1440.170">
    <property type="entry name" value="Translation machinery-associated protein 16-like"/>
    <property type="match status" value="1"/>
</dbReference>
<dbReference type="FunFam" id="1.20.1440.170:FF:000001">
    <property type="entry name" value="Translation machinery-associated 16 homolog"/>
    <property type="match status" value="1"/>
</dbReference>
<gene>
    <name evidence="3" type="ORF">MGAL_10B079732</name>
</gene>
<evidence type="ECO:0000256" key="2">
    <source>
        <dbReference type="SAM" id="MobiDB-lite"/>
    </source>
</evidence>
<comment type="similarity">
    <text evidence="1">Belongs to the TMA16 family.</text>
</comment>
<dbReference type="InterPro" id="IPR021346">
    <property type="entry name" value="Tma16"/>
</dbReference>
<evidence type="ECO:0000313" key="3">
    <source>
        <dbReference type="EMBL" id="VDI16633.1"/>
    </source>
</evidence>
<dbReference type="Pfam" id="PF11176">
    <property type="entry name" value="Tma16"/>
    <property type="match status" value="1"/>
</dbReference>
<comment type="caution">
    <text evidence="3">The sequence shown here is derived from an EMBL/GenBank/DDBJ whole genome shotgun (WGS) entry which is preliminary data.</text>
</comment>
<feature type="region of interest" description="Disordered" evidence="2">
    <location>
        <begin position="1"/>
        <end position="23"/>
    </location>
</feature>
<sequence length="178" mass="20969">MPKADKNKISLKQKPVHPLSRKAQVLSKQVAREQRVNNSHAKTTIKNDVIAQKLIWFQQEVDQERKDFTKRDLIEYTKKYLRRFDDELDQIAIIKAVGNRHGHQHTARKSAIQLSIERDQQMLETSGLEVPDIINRNHLDIFRKWDGDLFAVQNIKTRKLFKKDFEEVPVEVTEKTTE</sequence>
<dbReference type="GO" id="GO:0005634">
    <property type="term" value="C:nucleus"/>
    <property type="evidence" value="ECO:0007669"/>
    <property type="project" value="TreeGrafter"/>
</dbReference>
<dbReference type="OrthoDB" id="270284at2759"/>
<dbReference type="EMBL" id="UYJE01003117">
    <property type="protein sequence ID" value="VDI16633.1"/>
    <property type="molecule type" value="Genomic_DNA"/>
</dbReference>